<evidence type="ECO:0000256" key="2">
    <source>
        <dbReference type="ARBA" id="ARBA00022692"/>
    </source>
</evidence>
<evidence type="ECO:0000313" key="8">
    <source>
        <dbReference type="Proteomes" id="UP000073816"/>
    </source>
</evidence>
<dbReference type="STRING" id="1727163.AO498_03225"/>
<dbReference type="InterPro" id="IPR050925">
    <property type="entry name" value="Rhomboid_protease_S54"/>
</dbReference>
<gene>
    <name evidence="7" type="ORF">AO498_03225</name>
</gene>
<dbReference type="PATRIC" id="fig|1727163.4.peg.667"/>
<dbReference type="Pfam" id="PF01694">
    <property type="entry name" value="Rhomboid"/>
    <property type="match status" value="1"/>
</dbReference>
<organism evidence="7 8">
    <name type="scientific">Algoriphagus sanaruensis</name>
    <dbReference type="NCBI Taxonomy" id="1727163"/>
    <lineage>
        <taxon>Bacteria</taxon>
        <taxon>Pseudomonadati</taxon>
        <taxon>Bacteroidota</taxon>
        <taxon>Cytophagia</taxon>
        <taxon>Cytophagales</taxon>
        <taxon>Cyclobacteriaceae</taxon>
        <taxon>Algoriphagus</taxon>
    </lineage>
</organism>
<name>A0A142EJT9_9BACT</name>
<dbReference type="OrthoDB" id="9778341at2"/>
<keyword evidence="8" id="KW-1185">Reference proteome</keyword>
<feature type="transmembrane region" description="Helical" evidence="5">
    <location>
        <begin position="7"/>
        <end position="28"/>
    </location>
</feature>
<dbReference type="InterPro" id="IPR022764">
    <property type="entry name" value="Peptidase_S54_rhomboid_dom"/>
</dbReference>
<evidence type="ECO:0000256" key="4">
    <source>
        <dbReference type="ARBA" id="ARBA00023136"/>
    </source>
</evidence>
<dbReference type="AlphaFoldDB" id="A0A142EJT9"/>
<accession>A0A142EJT9</accession>
<evidence type="ECO:0000259" key="6">
    <source>
        <dbReference type="Pfam" id="PF01694"/>
    </source>
</evidence>
<dbReference type="Gene3D" id="1.20.1540.10">
    <property type="entry name" value="Rhomboid-like"/>
    <property type="match status" value="1"/>
</dbReference>
<feature type="transmembrane region" description="Helical" evidence="5">
    <location>
        <begin position="492"/>
        <end position="508"/>
    </location>
</feature>
<sequence>MKDLIKLRILFPAHLAMTLALVPIFGVLRYFTLLPLNPNLTFQFMEGAWNWAVPLLLVGVVYIFYYRHRINGIQFKRNQDRAQDGLTMVSLFTGWIMLLLTGGYVEQRFGKLVELEFPSHLTLEPKANFYTIDSYEIPQNWGAMNSKWYTSGKYNSTLHFELLFASPFLNTTYEMLPEAPQVWYGVKFKDSMSNRKSDEEKEKYFEAFKEQCLKKMENWDFKQALYFKNVPKSEDFFLYNQAIANRINVNSENQFIILEAVMEPFADRVKDKALWIFLTWLIGTAIFLLILHYGKPRKGFLENYPQLRSRYRSWQDEVWDKFSFWKNGPVSTAFLWILAILTFLMACSGVLGGYLDHPFLGDWGALRRVEVNHGDWYRLFSYGLLSTGPFLGLLNLGIFGYIAGEMEKKIGPLGFMLLSVSALFFGALVSLYVHPMYWVAGASPWVLGLISGYFLNGIDSKTLTITNLKPWILIAYVGLSFVLGFFDRMDHAANLGGLSGGFLGYYLFKSFQKRQDYPF</sequence>
<keyword evidence="4 5" id="KW-0472">Membrane</keyword>
<reference evidence="8" key="1">
    <citation type="submission" date="2015-09" db="EMBL/GenBank/DDBJ databases">
        <title>Complete sequence of Algoriphagus sp. M8-2.</title>
        <authorList>
            <person name="Shintani M."/>
        </authorList>
    </citation>
    <scope>NUCLEOTIDE SEQUENCE [LARGE SCALE GENOMIC DNA]</scope>
    <source>
        <strain evidence="8">M8-2</strain>
    </source>
</reference>
<reference evidence="7 8" key="2">
    <citation type="journal article" date="2016" name="Genome Announc.">
        <title>Complete Genome Sequence of Algoriphagus sp. Strain M8-2, Isolated from a Brackish Lake.</title>
        <authorList>
            <person name="Muraguchi Y."/>
            <person name="Kushimoto K."/>
            <person name="Ohtsubo Y."/>
            <person name="Suzuki T."/>
            <person name="Dohra H."/>
            <person name="Kimbara K."/>
            <person name="Shintani M."/>
        </authorList>
    </citation>
    <scope>NUCLEOTIDE SEQUENCE [LARGE SCALE GENOMIC DNA]</scope>
    <source>
        <strain evidence="7 8">M8-2</strain>
    </source>
</reference>
<evidence type="ECO:0000256" key="1">
    <source>
        <dbReference type="ARBA" id="ARBA00004141"/>
    </source>
</evidence>
<dbReference type="PANTHER" id="PTHR43731:SF26">
    <property type="entry name" value="RHOMBOID-LIKE PROTEIN 10, CHLOROPLASTIC"/>
    <property type="match status" value="1"/>
</dbReference>
<dbReference type="GO" id="GO:0016020">
    <property type="term" value="C:membrane"/>
    <property type="evidence" value="ECO:0007669"/>
    <property type="project" value="UniProtKB-SubCell"/>
</dbReference>
<proteinExistence type="predicted"/>
<dbReference type="KEGG" id="alm:AO498_03225"/>
<evidence type="ECO:0000256" key="3">
    <source>
        <dbReference type="ARBA" id="ARBA00022989"/>
    </source>
</evidence>
<keyword evidence="3 5" id="KW-1133">Transmembrane helix</keyword>
<evidence type="ECO:0000313" key="7">
    <source>
        <dbReference type="EMBL" id="AMQ55394.1"/>
    </source>
</evidence>
<dbReference type="EMBL" id="CP012836">
    <property type="protein sequence ID" value="AMQ55394.1"/>
    <property type="molecule type" value="Genomic_DNA"/>
</dbReference>
<feature type="transmembrane region" description="Helical" evidence="5">
    <location>
        <begin position="48"/>
        <end position="65"/>
    </location>
</feature>
<evidence type="ECO:0000256" key="5">
    <source>
        <dbReference type="SAM" id="Phobius"/>
    </source>
</evidence>
<dbReference type="GO" id="GO:0004252">
    <property type="term" value="F:serine-type endopeptidase activity"/>
    <property type="evidence" value="ECO:0007669"/>
    <property type="project" value="InterPro"/>
</dbReference>
<dbReference type="SUPFAM" id="SSF144091">
    <property type="entry name" value="Rhomboid-like"/>
    <property type="match status" value="1"/>
</dbReference>
<keyword evidence="2 5" id="KW-0812">Transmembrane</keyword>
<protein>
    <recommendedName>
        <fullName evidence="6">Peptidase S54 rhomboid domain-containing protein</fullName>
    </recommendedName>
</protein>
<feature type="transmembrane region" description="Helical" evidence="5">
    <location>
        <begin position="333"/>
        <end position="355"/>
    </location>
</feature>
<dbReference type="Proteomes" id="UP000073816">
    <property type="component" value="Chromosome"/>
</dbReference>
<feature type="transmembrane region" description="Helical" evidence="5">
    <location>
        <begin position="86"/>
        <end position="105"/>
    </location>
</feature>
<dbReference type="PANTHER" id="PTHR43731">
    <property type="entry name" value="RHOMBOID PROTEASE"/>
    <property type="match status" value="1"/>
</dbReference>
<feature type="domain" description="Peptidase S54 rhomboid" evidence="6">
    <location>
        <begin position="374"/>
        <end position="507"/>
    </location>
</feature>
<dbReference type="InterPro" id="IPR035952">
    <property type="entry name" value="Rhomboid-like_sf"/>
</dbReference>
<feature type="transmembrane region" description="Helical" evidence="5">
    <location>
        <begin position="273"/>
        <end position="291"/>
    </location>
</feature>
<feature type="transmembrane region" description="Helical" evidence="5">
    <location>
        <begin position="437"/>
        <end position="456"/>
    </location>
</feature>
<feature type="transmembrane region" description="Helical" evidence="5">
    <location>
        <begin position="379"/>
        <end position="403"/>
    </location>
</feature>
<comment type="subcellular location">
    <subcellularLocation>
        <location evidence="1">Membrane</location>
        <topology evidence="1">Multi-pass membrane protein</topology>
    </subcellularLocation>
</comment>
<feature type="transmembrane region" description="Helical" evidence="5">
    <location>
        <begin position="468"/>
        <end position="486"/>
    </location>
</feature>
<dbReference type="RefSeq" id="WP_067543708.1">
    <property type="nucleotide sequence ID" value="NZ_CP012836.1"/>
</dbReference>
<feature type="transmembrane region" description="Helical" evidence="5">
    <location>
        <begin position="410"/>
        <end position="431"/>
    </location>
</feature>